<reference evidence="1" key="1">
    <citation type="submission" date="2022-06" db="EMBL/GenBank/DDBJ databases">
        <title>Nostosin G and Spiroidesin B from the Cyanobacterium Dolichospermum sp. NIES-1697.</title>
        <authorList>
            <person name="Phan C.-S."/>
            <person name="Mehjabin J.J."/>
            <person name="Anas A.R.J."/>
            <person name="Hayasaka M."/>
            <person name="Onoki R."/>
            <person name="Wang J."/>
            <person name="Umezawa T."/>
            <person name="Washio K."/>
            <person name="Morikawa M."/>
            <person name="Okino T."/>
        </authorList>
    </citation>
    <scope>NUCLEOTIDE SEQUENCE</scope>
    <source>
        <strain evidence="1">NIES-1697</strain>
    </source>
</reference>
<dbReference type="Proteomes" id="UP001057561">
    <property type="component" value="Chromosome"/>
</dbReference>
<keyword evidence="2" id="KW-1185">Reference proteome</keyword>
<proteinExistence type="predicted"/>
<organism evidence="1 2">
    <name type="scientific">Dolichospermum heterosporum TAC447</name>
    <dbReference type="NCBI Taxonomy" id="747523"/>
    <lineage>
        <taxon>Bacteria</taxon>
        <taxon>Bacillati</taxon>
        <taxon>Cyanobacteriota</taxon>
        <taxon>Cyanophyceae</taxon>
        <taxon>Nostocales</taxon>
        <taxon>Aphanizomenonaceae</taxon>
        <taxon>Dolichospermum</taxon>
        <taxon>Dolichospermum heterosporum</taxon>
    </lineage>
</organism>
<dbReference type="RefSeq" id="WP_257120778.1">
    <property type="nucleotide sequence ID" value="NZ_CP099464.1"/>
</dbReference>
<evidence type="ECO:0000313" key="1">
    <source>
        <dbReference type="EMBL" id="UUO14357.1"/>
    </source>
</evidence>
<sequence>MFEYVIALEVPTVPRDENLEEGEYCLQEIAKYEFDLGLRVGDKIIVNWKLGDPSDKVFSFQALVKRRLLKVIPSINSHDKDRFRVQIEIEAIEKEHIARVADIMKRLNPDSFKD</sequence>
<dbReference type="EMBL" id="CP099464">
    <property type="protein sequence ID" value="UUO14357.1"/>
    <property type="molecule type" value="Genomic_DNA"/>
</dbReference>
<protein>
    <submittedName>
        <fullName evidence="1">Uncharacterized protein</fullName>
    </submittedName>
</protein>
<gene>
    <name evidence="1" type="ORF">NG743_20290</name>
</gene>
<evidence type="ECO:0000313" key="2">
    <source>
        <dbReference type="Proteomes" id="UP001057561"/>
    </source>
</evidence>
<name>A0ABY5LUD2_9CYAN</name>
<accession>A0ABY5LUD2</accession>